<evidence type="ECO:0000313" key="2">
    <source>
        <dbReference type="EMBL" id="JAE37513.1"/>
    </source>
</evidence>
<evidence type="ECO:0000256" key="1">
    <source>
        <dbReference type="SAM" id="MobiDB-lite"/>
    </source>
</evidence>
<dbReference type="AlphaFoldDB" id="A0A0A9HX98"/>
<accession>A0A0A9HX98</accession>
<reference evidence="2" key="2">
    <citation type="journal article" date="2015" name="Data Brief">
        <title>Shoot transcriptome of the giant reed, Arundo donax.</title>
        <authorList>
            <person name="Barrero R.A."/>
            <person name="Guerrero F.D."/>
            <person name="Moolhuijzen P."/>
            <person name="Goolsby J.A."/>
            <person name="Tidwell J."/>
            <person name="Bellgard S.E."/>
            <person name="Bellgard M.I."/>
        </authorList>
    </citation>
    <scope>NUCLEOTIDE SEQUENCE</scope>
    <source>
        <tissue evidence="2">Shoot tissue taken approximately 20 cm above the soil surface</tissue>
    </source>
</reference>
<name>A0A0A9HX98_ARUDO</name>
<reference evidence="2" key="1">
    <citation type="submission" date="2014-09" db="EMBL/GenBank/DDBJ databases">
        <authorList>
            <person name="Magalhaes I.L.F."/>
            <person name="Oliveira U."/>
            <person name="Santos F.R."/>
            <person name="Vidigal T.H.D.A."/>
            <person name="Brescovit A.D."/>
            <person name="Santos A.J."/>
        </authorList>
    </citation>
    <scope>NUCLEOTIDE SEQUENCE</scope>
    <source>
        <tissue evidence="2">Shoot tissue taken approximately 20 cm above the soil surface</tissue>
    </source>
</reference>
<sequence length="26" mass="2602">MRQGEALQRTERGGAMVAAKGAAGQG</sequence>
<organism evidence="2">
    <name type="scientific">Arundo donax</name>
    <name type="common">Giant reed</name>
    <name type="synonym">Donax arundinaceus</name>
    <dbReference type="NCBI Taxonomy" id="35708"/>
    <lineage>
        <taxon>Eukaryota</taxon>
        <taxon>Viridiplantae</taxon>
        <taxon>Streptophyta</taxon>
        <taxon>Embryophyta</taxon>
        <taxon>Tracheophyta</taxon>
        <taxon>Spermatophyta</taxon>
        <taxon>Magnoliopsida</taxon>
        <taxon>Liliopsida</taxon>
        <taxon>Poales</taxon>
        <taxon>Poaceae</taxon>
        <taxon>PACMAD clade</taxon>
        <taxon>Arundinoideae</taxon>
        <taxon>Arundineae</taxon>
        <taxon>Arundo</taxon>
    </lineage>
</organism>
<feature type="compositionally biased region" description="Low complexity" evidence="1">
    <location>
        <begin position="13"/>
        <end position="26"/>
    </location>
</feature>
<protein>
    <submittedName>
        <fullName evidence="2">Uncharacterized protein</fullName>
    </submittedName>
</protein>
<dbReference type="EMBL" id="GBRH01160383">
    <property type="protein sequence ID" value="JAE37513.1"/>
    <property type="molecule type" value="Transcribed_RNA"/>
</dbReference>
<proteinExistence type="predicted"/>
<feature type="region of interest" description="Disordered" evidence="1">
    <location>
        <begin position="1"/>
        <end position="26"/>
    </location>
</feature>